<dbReference type="STRING" id="333138.LQ50_24380"/>
<keyword evidence="3" id="KW-0732">Signal</keyword>
<comment type="caution">
    <text evidence="5">The sequence shown here is derived from an EMBL/GenBank/DDBJ whole genome shotgun (WGS) entry which is preliminary data.</text>
</comment>
<gene>
    <name evidence="5" type="ORF">LQ50_24380</name>
</gene>
<organism evidence="5 6">
    <name type="scientific">Halalkalibacter okhensis</name>
    <dbReference type="NCBI Taxonomy" id="333138"/>
    <lineage>
        <taxon>Bacteria</taxon>
        <taxon>Bacillati</taxon>
        <taxon>Bacillota</taxon>
        <taxon>Bacilli</taxon>
        <taxon>Bacillales</taxon>
        <taxon>Bacillaceae</taxon>
        <taxon>Halalkalibacter</taxon>
    </lineage>
</organism>
<dbReference type="Proteomes" id="UP000030832">
    <property type="component" value="Unassembled WGS sequence"/>
</dbReference>
<dbReference type="EMBL" id="JRJU01000060">
    <property type="protein sequence ID" value="KHF37940.1"/>
    <property type="molecule type" value="Genomic_DNA"/>
</dbReference>
<dbReference type="RefSeq" id="WP_034633935.1">
    <property type="nucleotide sequence ID" value="NZ_JRJU01000060.1"/>
</dbReference>
<dbReference type="SUPFAM" id="SSF53822">
    <property type="entry name" value="Periplasmic binding protein-like I"/>
    <property type="match status" value="1"/>
</dbReference>
<dbReference type="InterPro" id="IPR025997">
    <property type="entry name" value="SBP_2_dom"/>
</dbReference>
<proteinExistence type="inferred from homology"/>
<evidence type="ECO:0000256" key="2">
    <source>
        <dbReference type="ARBA" id="ARBA00007639"/>
    </source>
</evidence>
<dbReference type="eggNOG" id="COG1879">
    <property type="taxonomic scope" value="Bacteria"/>
</dbReference>
<dbReference type="GO" id="GO:0030246">
    <property type="term" value="F:carbohydrate binding"/>
    <property type="evidence" value="ECO:0007669"/>
    <property type="project" value="UniProtKB-ARBA"/>
</dbReference>
<evidence type="ECO:0000313" key="6">
    <source>
        <dbReference type="Proteomes" id="UP000030832"/>
    </source>
</evidence>
<comment type="subcellular location">
    <subcellularLocation>
        <location evidence="1">Cell envelope</location>
    </subcellularLocation>
</comment>
<evidence type="ECO:0000313" key="5">
    <source>
        <dbReference type="EMBL" id="KHF37940.1"/>
    </source>
</evidence>
<sequence length="332" mass="37258">MSRTILYIILLFGFVTASGFSVYYYKQSQVDDEKITEAFTSEPDLPLYHFALIGEEMNHEYWRLVGEGAKKAEENHEVFVEYGGPKRSNPDEQLKLFDIAIKSKVDGIIVQALNDQFTPLIDQAVKQGIPVVTIDTDSPESMRDVYIGTDNYLAGQLAGKALVEDTKGEATIGVISGSFDHVLHQLRVKGFTDIVEQVDGIEIVAIEQSDISRVDVEETAFNMLTEHEHITAFYGTSSYNGVGIVAAAKSLKRENEMYVITFDAIDENIQLLENGDIDAIVEQQPFEMGYRSVEKMLAMIEDKPVQDVYHTDLTIIRKLDLPNRNRQKDGSS</sequence>
<reference evidence="5 6" key="1">
    <citation type="submission" date="2014-09" db="EMBL/GenBank/DDBJ databases">
        <title>Genome sequencing and annotation of Bacillus Okhensis strain Kh10-101T.</title>
        <authorList>
            <person name="Prakash J.S."/>
        </authorList>
    </citation>
    <scope>NUCLEOTIDE SEQUENCE [LARGE SCALE GENOMIC DNA]</scope>
    <source>
        <strain evidence="6">Kh10-101T</strain>
    </source>
</reference>
<dbReference type="PANTHER" id="PTHR46847">
    <property type="entry name" value="D-ALLOSE-BINDING PERIPLASMIC PROTEIN-RELATED"/>
    <property type="match status" value="1"/>
</dbReference>
<evidence type="ECO:0000259" key="4">
    <source>
        <dbReference type="Pfam" id="PF13407"/>
    </source>
</evidence>
<feature type="domain" description="Periplasmic binding protein" evidence="4">
    <location>
        <begin position="50"/>
        <end position="303"/>
    </location>
</feature>
<accession>A0A0B0I9L2</accession>
<dbReference type="PANTHER" id="PTHR46847:SF1">
    <property type="entry name" value="D-ALLOSE-BINDING PERIPLASMIC PROTEIN-RELATED"/>
    <property type="match status" value="1"/>
</dbReference>
<dbReference type="InterPro" id="IPR028082">
    <property type="entry name" value="Peripla_BP_I"/>
</dbReference>
<keyword evidence="6" id="KW-1185">Reference proteome</keyword>
<dbReference type="Pfam" id="PF13407">
    <property type="entry name" value="Peripla_BP_4"/>
    <property type="match status" value="1"/>
</dbReference>
<dbReference type="AlphaFoldDB" id="A0A0B0I9L2"/>
<evidence type="ECO:0000256" key="1">
    <source>
        <dbReference type="ARBA" id="ARBA00004196"/>
    </source>
</evidence>
<dbReference type="CDD" id="cd06314">
    <property type="entry name" value="PBP1_tmGBP"/>
    <property type="match status" value="1"/>
</dbReference>
<dbReference type="Gene3D" id="3.40.50.2300">
    <property type="match status" value="2"/>
</dbReference>
<dbReference type="GO" id="GO:0030313">
    <property type="term" value="C:cell envelope"/>
    <property type="evidence" value="ECO:0007669"/>
    <property type="project" value="UniProtKB-SubCell"/>
</dbReference>
<comment type="similarity">
    <text evidence="2">Belongs to the bacterial solute-binding protein 2 family.</text>
</comment>
<dbReference type="OrthoDB" id="6196975at2"/>
<evidence type="ECO:0000256" key="3">
    <source>
        <dbReference type="ARBA" id="ARBA00022729"/>
    </source>
</evidence>
<protein>
    <submittedName>
        <fullName evidence="5">LacI family transcriptional regulator</fullName>
    </submittedName>
</protein>
<name>A0A0B0I9L2_9BACI</name>